<proteinExistence type="predicted"/>
<dbReference type="AlphaFoldDB" id="A0AA39WSN1"/>
<organism evidence="1 2">
    <name type="scientific">Immersiella caudata</name>
    <dbReference type="NCBI Taxonomy" id="314043"/>
    <lineage>
        <taxon>Eukaryota</taxon>
        <taxon>Fungi</taxon>
        <taxon>Dikarya</taxon>
        <taxon>Ascomycota</taxon>
        <taxon>Pezizomycotina</taxon>
        <taxon>Sordariomycetes</taxon>
        <taxon>Sordariomycetidae</taxon>
        <taxon>Sordariales</taxon>
        <taxon>Lasiosphaeriaceae</taxon>
        <taxon>Immersiella</taxon>
    </lineage>
</organism>
<comment type="caution">
    <text evidence="1">The sequence shown here is derived from an EMBL/GenBank/DDBJ whole genome shotgun (WGS) entry which is preliminary data.</text>
</comment>
<gene>
    <name evidence="1" type="ORF">B0T14DRAFT_604372</name>
</gene>
<sequence>MRWWKEPHDVVSKCKQASNGSVDAIQSNTRRILPLAAPGTCLPSKLNQSGSPPSQRLFSPNFPTASHSLQHRFVTSLKRPPRIPKMPPLNMMTRNAQIGDVDNIVNICLRTMDQNETLDHCYRFLHSHAGQETVKRRLREVFASYIQLSEYFATSRLSARVVVRYHTGNEQIIAYNIWQLMASPEFFPHEPGPSSPL</sequence>
<dbReference type="Proteomes" id="UP001175000">
    <property type="component" value="Unassembled WGS sequence"/>
</dbReference>
<protein>
    <submittedName>
        <fullName evidence="1">Uncharacterized protein</fullName>
    </submittedName>
</protein>
<name>A0AA39WSN1_9PEZI</name>
<dbReference type="EMBL" id="JAULSU010000004">
    <property type="protein sequence ID" value="KAK0620859.1"/>
    <property type="molecule type" value="Genomic_DNA"/>
</dbReference>
<keyword evidence="2" id="KW-1185">Reference proteome</keyword>
<evidence type="ECO:0000313" key="1">
    <source>
        <dbReference type="EMBL" id="KAK0620859.1"/>
    </source>
</evidence>
<reference evidence="1" key="1">
    <citation type="submission" date="2023-06" db="EMBL/GenBank/DDBJ databases">
        <title>Genome-scale phylogeny and comparative genomics of the fungal order Sordariales.</title>
        <authorList>
            <consortium name="Lawrence Berkeley National Laboratory"/>
            <person name="Hensen N."/>
            <person name="Bonometti L."/>
            <person name="Westerberg I."/>
            <person name="Brannstrom I.O."/>
            <person name="Guillou S."/>
            <person name="Cros-Aarteil S."/>
            <person name="Calhoun S."/>
            <person name="Haridas S."/>
            <person name="Kuo A."/>
            <person name="Mondo S."/>
            <person name="Pangilinan J."/>
            <person name="Riley R."/>
            <person name="Labutti K."/>
            <person name="Andreopoulos B."/>
            <person name="Lipzen A."/>
            <person name="Chen C."/>
            <person name="Yanf M."/>
            <person name="Daum C."/>
            <person name="Ng V."/>
            <person name="Clum A."/>
            <person name="Steindorff A."/>
            <person name="Ohm R."/>
            <person name="Martin F."/>
            <person name="Silar P."/>
            <person name="Natvig D."/>
            <person name="Lalanne C."/>
            <person name="Gautier V."/>
            <person name="Ament-Velasquez S.L."/>
            <person name="Kruys A."/>
            <person name="Hutchinson M.I."/>
            <person name="Powell A.J."/>
            <person name="Barry K."/>
            <person name="Miller A.N."/>
            <person name="Grigoriev I.V."/>
            <person name="Debuchy R."/>
            <person name="Gladieux P."/>
            <person name="Thoren M.H."/>
            <person name="Johannesson H."/>
        </authorList>
    </citation>
    <scope>NUCLEOTIDE SEQUENCE</scope>
    <source>
        <strain evidence="1">CBS 606.72</strain>
    </source>
</reference>
<evidence type="ECO:0000313" key="2">
    <source>
        <dbReference type="Proteomes" id="UP001175000"/>
    </source>
</evidence>
<accession>A0AA39WSN1</accession>